<protein>
    <submittedName>
        <fullName evidence="3">Uncharacterized protein</fullName>
    </submittedName>
</protein>
<evidence type="ECO:0000256" key="2">
    <source>
        <dbReference type="SAM" id="Phobius"/>
    </source>
</evidence>
<keyword evidence="4" id="KW-1185">Reference proteome</keyword>
<feature type="compositionally biased region" description="Basic and acidic residues" evidence="1">
    <location>
        <begin position="212"/>
        <end position="222"/>
    </location>
</feature>
<evidence type="ECO:0000313" key="3">
    <source>
        <dbReference type="EMBL" id="VBB18058.1"/>
    </source>
</evidence>
<comment type="caution">
    <text evidence="3">The sequence shown here is derived from an EMBL/GenBank/DDBJ whole genome shotgun (WGS) entry which is preliminary data.</text>
</comment>
<gene>
    <name evidence="3" type="ORF">YASMINEVIRUS_521</name>
</gene>
<feature type="compositionally biased region" description="Acidic residues" evidence="1">
    <location>
        <begin position="223"/>
        <end position="234"/>
    </location>
</feature>
<evidence type="ECO:0000313" key="4">
    <source>
        <dbReference type="Proteomes" id="UP000594342"/>
    </source>
</evidence>
<sequence>MASVKNNFDTQVDSYLGFLKNEYAVAGISLFLILYAGVIAPKLPSNILKWFDNWIVQVALFFAIVYISQKNATVALITAVAVLVTLMVANNQITLKSATDAVTAEKFASCGCSSDDDSDDSQSVSRPEMKPEGEQEFDDHNAMEEIRTSRQEYRQESDVEGILDEHVEEHDVETAGMNHAVSGGATTSRGGPKMPSSMEPNFPSHRRHRRSRAETEAEHQSESESDSDSSESEMEQERPTKPSVTGVEDHHMDDESMGSSLDESKPMGSENGNADHSTVEHESAPTTAEEAVQNVVETVTTQVEQETGESVPEEVKESVMSEVATKVSNMAKKRPVGEYDVISVCREVYRRRL</sequence>
<keyword evidence="2" id="KW-0812">Transmembrane</keyword>
<evidence type="ECO:0000256" key="1">
    <source>
        <dbReference type="SAM" id="MobiDB-lite"/>
    </source>
</evidence>
<keyword evidence="2" id="KW-0472">Membrane</keyword>
<proteinExistence type="predicted"/>
<feature type="transmembrane region" description="Helical" evidence="2">
    <location>
        <begin position="23"/>
        <end position="43"/>
    </location>
</feature>
<feature type="transmembrane region" description="Helical" evidence="2">
    <location>
        <begin position="50"/>
        <end position="67"/>
    </location>
</feature>
<keyword evidence="2" id="KW-1133">Transmembrane helix</keyword>
<name>A0A5K0U7T0_9VIRU</name>
<dbReference type="Proteomes" id="UP000594342">
    <property type="component" value="Unassembled WGS sequence"/>
</dbReference>
<reference evidence="3 4" key="1">
    <citation type="submission" date="2018-10" db="EMBL/GenBank/DDBJ databases">
        <authorList>
            <consortium name="IHU Genomes"/>
        </authorList>
    </citation>
    <scope>NUCLEOTIDE SEQUENCE [LARGE SCALE GENOMIC DNA]</scope>
    <source>
        <strain evidence="3 4">A1</strain>
    </source>
</reference>
<feature type="transmembrane region" description="Helical" evidence="2">
    <location>
        <begin position="73"/>
        <end position="89"/>
    </location>
</feature>
<organism evidence="3 4">
    <name type="scientific">Yasminevirus sp. GU-2018</name>
    <dbReference type="NCBI Taxonomy" id="2420051"/>
    <lineage>
        <taxon>Viruses</taxon>
        <taxon>Varidnaviria</taxon>
        <taxon>Bamfordvirae</taxon>
        <taxon>Nucleocytoviricota</taxon>
        <taxon>Megaviricetes</taxon>
        <taxon>Imitervirales</taxon>
        <taxon>Mimiviridae</taxon>
        <taxon>Klosneuvirinae</taxon>
        <taxon>Yasminevirus</taxon>
        <taxon>Yasminevirus saudimassiliense</taxon>
    </lineage>
</organism>
<accession>A0A5K0U7T0</accession>
<feature type="compositionally biased region" description="Basic and acidic residues" evidence="1">
    <location>
        <begin position="127"/>
        <end position="142"/>
    </location>
</feature>
<dbReference type="EMBL" id="UPSH01000001">
    <property type="protein sequence ID" value="VBB18058.1"/>
    <property type="molecule type" value="Genomic_DNA"/>
</dbReference>
<feature type="region of interest" description="Disordered" evidence="1">
    <location>
        <begin position="110"/>
        <end position="142"/>
    </location>
</feature>
<feature type="region of interest" description="Disordered" evidence="1">
    <location>
        <begin position="174"/>
        <end position="291"/>
    </location>
</feature>